<reference evidence="2 3" key="1">
    <citation type="submission" date="2022-06" db="EMBL/GenBank/DDBJ databases">
        <authorList>
            <person name="Xuan X."/>
        </authorList>
    </citation>
    <scope>NUCLEOTIDE SEQUENCE [LARGE SCALE GENOMIC DNA]</scope>
    <source>
        <strain evidence="2 3">2V75</strain>
    </source>
</reference>
<gene>
    <name evidence="2" type="ORF">NG653_02655</name>
</gene>
<dbReference type="RefSeq" id="WP_252740108.1">
    <property type="nucleotide sequence ID" value="NZ_JAMXIB010000001.1"/>
</dbReference>
<organism evidence="2 3">
    <name type="scientific">Robiginitalea marina</name>
    <dbReference type="NCBI Taxonomy" id="2954105"/>
    <lineage>
        <taxon>Bacteria</taxon>
        <taxon>Pseudomonadati</taxon>
        <taxon>Bacteroidota</taxon>
        <taxon>Flavobacteriia</taxon>
        <taxon>Flavobacteriales</taxon>
        <taxon>Flavobacteriaceae</taxon>
        <taxon>Robiginitalea</taxon>
    </lineage>
</organism>
<evidence type="ECO:0000256" key="1">
    <source>
        <dbReference type="SAM" id="MobiDB-lite"/>
    </source>
</evidence>
<dbReference type="EMBL" id="JAMXIB010000001">
    <property type="protein sequence ID" value="MCO5723741.1"/>
    <property type="molecule type" value="Genomic_DNA"/>
</dbReference>
<accession>A0ABT1AUR0</accession>
<keyword evidence="3" id="KW-1185">Reference proteome</keyword>
<dbReference type="Proteomes" id="UP001206312">
    <property type="component" value="Unassembled WGS sequence"/>
</dbReference>
<protein>
    <submittedName>
        <fullName evidence="2">Uncharacterized protein</fullName>
    </submittedName>
</protein>
<proteinExistence type="predicted"/>
<feature type="region of interest" description="Disordered" evidence="1">
    <location>
        <begin position="1"/>
        <end position="36"/>
    </location>
</feature>
<sequence length="110" mass="12597">MKERPSPPENGPSLNPDSAESFRKTLGGTSPPGGWDAPFRALWWDARGDWEAAHAIAQELPSTWGYRMHAYLHRKEGDSWNAGYWYRMAGIHPCTDPLETEFERLLRELL</sequence>
<comment type="caution">
    <text evidence="2">The sequence shown here is derived from an EMBL/GenBank/DDBJ whole genome shotgun (WGS) entry which is preliminary data.</text>
</comment>
<name>A0ABT1AUR0_9FLAO</name>
<evidence type="ECO:0000313" key="2">
    <source>
        <dbReference type="EMBL" id="MCO5723741.1"/>
    </source>
</evidence>
<evidence type="ECO:0000313" key="3">
    <source>
        <dbReference type="Proteomes" id="UP001206312"/>
    </source>
</evidence>